<keyword evidence="2" id="KW-1185">Reference proteome</keyword>
<reference evidence="1 2" key="1">
    <citation type="journal article" date="2018" name="Mol. Biol. Evol.">
        <title>Broad Genomic Sampling Reveals a Smut Pathogenic Ancestry of the Fungal Clade Ustilaginomycotina.</title>
        <authorList>
            <person name="Kijpornyongpan T."/>
            <person name="Mondo S.J."/>
            <person name="Barry K."/>
            <person name="Sandor L."/>
            <person name="Lee J."/>
            <person name="Lipzen A."/>
            <person name="Pangilinan J."/>
            <person name="LaButti K."/>
            <person name="Hainaut M."/>
            <person name="Henrissat B."/>
            <person name="Grigoriev I.V."/>
            <person name="Spatafora J.W."/>
            <person name="Aime M.C."/>
        </authorList>
    </citation>
    <scope>NUCLEOTIDE SEQUENCE [LARGE SCALE GENOMIC DNA]</scope>
    <source>
        <strain evidence="1 2">SA 807</strain>
    </source>
</reference>
<protein>
    <submittedName>
        <fullName evidence="1">Acyl-CoA N-acyltransferase</fullName>
    </submittedName>
</protein>
<evidence type="ECO:0000313" key="2">
    <source>
        <dbReference type="Proteomes" id="UP000245626"/>
    </source>
</evidence>
<dbReference type="Proteomes" id="UP000245626">
    <property type="component" value="Unassembled WGS sequence"/>
</dbReference>
<evidence type="ECO:0000313" key="1">
    <source>
        <dbReference type="EMBL" id="PWN47401.1"/>
    </source>
</evidence>
<organism evidence="1 2">
    <name type="scientific">Violaceomyces palustris</name>
    <dbReference type="NCBI Taxonomy" id="1673888"/>
    <lineage>
        <taxon>Eukaryota</taxon>
        <taxon>Fungi</taxon>
        <taxon>Dikarya</taxon>
        <taxon>Basidiomycota</taxon>
        <taxon>Ustilaginomycotina</taxon>
        <taxon>Ustilaginomycetes</taxon>
        <taxon>Violaceomycetales</taxon>
        <taxon>Violaceomycetaceae</taxon>
        <taxon>Violaceomyces</taxon>
    </lineage>
</organism>
<accession>A0ACD0NNL2</accession>
<gene>
    <name evidence="1" type="ORF">IE53DRAFT_371483</name>
</gene>
<sequence length="250" mass="27690">MAYGHVPRPQGSRPGALVPRIYPLKGGVKSLVMIPFTSEGVEQEEYERLKGGGAECKGLLAPNGLVEYMREVFNEELERGVTYPQRGPMDDAEFRAYFLGYDLLAAFFVDDSGEEIPTEGKEVSLSILGCKVSELDPKSRLAGFYYIKPNYPHRSSHICNGGFVVPPNARGQGLGSVLGRTFLHYAPRAGYRASVFNLVYANNLASIRIWERLGFTKVGLLPQAGLLRKEDGSGEEEYVDAWIIHKNLLD</sequence>
<dbReference type="EMBL" id="KZ820442">
    <property type="protein sequence ID" value="PWN47401.1"/>
    <property type="molecule type" value="Genomic_DNA"/>
</dbReference>
<proteinExistence type="predicted"/>
<name>A0ACD0NNL2_9BASI</name>